<proteinExistence type="predicted"/>
<gene>
    <name evidence="2" type="ORF">K470DRAFT_272406</name>
</gene>
<evidence type="ECO:0000313" key="3">
    <source>
        <dbReference type="Proteomes" id="UP000799421"/>
    </source>
</evidence>
<reference evidence="2" key="1">
    <citation type="journal article" date="2020" name="Stud. Mycol.">
        <title>101 Dothideomycetes genomes: a test case for predicting lifestyles and emergence of pathogens.</title>
        <authorList>
            <person name="Haridas S."/>
            <person name="Albert R."/>
            <person name="Binder M."/>
            <person name="Bloem J."/>
            <person name="Labutti K."/>
            <person name="Salamov A."/>
            <person name="Andreopoulos B."/>
            <person name="Baker S."/>
            <person name="Barry K."/>
            <person name="Bills G."/>
            <person name="Bluhm B."/>
            <person name="Cannon C."/>
            <person name="Castanera R."/>
            <person name="Culley D."/>
            <person name="Daum C."/>
            <person name="Ezra D."/>
            <person name="Gonzalez J."/>
            <person name="Henrissat B."/>
            <person name="Kuo A."/>
            <person name="Liang C."/>
            <person name="Lipzen A."/>
            <person name="Lutzoni F."/>
            <person name="Magnuson J."/>
            <person name="Mondo S."/>
            <person name="Nolan M."/>
            <person name="Ohm R."/>
            <person name="Pangilinan J."/>
            <person name="Park H.-J."/>
            <person name="Ramirez L."/>
            <person name="Alfaro M."/>
            <person name="Sun H."/>
            <person name="Tritt A."/>
            <person name="Yoshinaga Y."/>
            <person name="Zwiers L.-H."/>
            <person name="Turgeon B."/>
            <person name="Goodwin S."/>
            <person name="Spatafora J."/>
            <person name="Crous P."/>
            <person name="Grigoriev I."/>
        </authorList>
    </citation>
    <scope>NUCLEOTIDE SEQUENCE</scope>
    <source>
        <strain evidence="2">CBS 480.64</strain>
    </source>
</reference>
<organism evidence="2 3">
    <name type="scientific">Piedraia hortae CBS 480.64</name>
    <dbReference type="NCBI Taxonomy" id="1314780"/>
    <lineage>
        <taxon>Eukaryota</taxon>
        <taxon>Fungi</taxon>
        <taxon>Dikarya</taxon>
        <taxon>Ascomycota</taxon>
        <taxon>Pezizomycotina</taxon>
        <taxon>Dothideomycetes</taxon>
        <taxon>Dothideomycetidae</taxon>
        <taxon>Capnodiales</taxon>
        <taxon>Piedraiaceae</taxon>
        <taxon>Piedraia</taxon>
    </lineage>
</organism>
<sequence length="108" mass="12435">MSSPTYIISAGQNHMLTKRNEFPAGTIILPLILIFVIALFVSLGLYIKTKERRAEKAIKQRRKALEEGREARNMKRLSVRFQEWLGEKAVVEMPEMPQTVHGGKERVR</sequence>
<evidence type="ECO:0000256" key="1">
    <source>
        <dbReference type="SAM" id="Phobius"/>
    </source>
</evidence>
<dbReference type="AlphaFoldDB" id="A0A6A7BT12"/>
<dbReference type="EMBL" id="MU006009">
    <property type="protein sequence ID" value="KAF2858466.1"/>
    <property type="molecule type" value="Genomic_DNA"/>
</dbReference>
<dbReference type="Proteomes" id="UP000799421">
    <property type="component" value="Unassembled WGS sequence"/>
</dbReference>
<protein>
    <submittedName>
        <fullName evidence="2">Uncharacterized protein</fullName>
    </submittedName>
</protein>
<keyword evidence="1" id="KW-1133">Transmembrane helix</keyword>
<keyword evidence="1" id="KW-0472">Membrane</keyword>
<keyword evidence="1" id="KW-0812">Transmembrane</keyword>
<name>A0A6A7BT12_9PEZI</name>
<feature type="transmembrane region" description="Helical" evidence="1">
    <location>
        <begin position="27"/>
        <end position="47"/>
    </location>
</feature>
<keyword evidence="3" id="KW-1185">Reference proteome</keyword>
<evidence type="ECO:0000313" key="2">
    <source>
        <dbReference type="EMBL" id="KAF2858466.1"/>
    </source>
</evidence>
<accession>A0A6A7BT12</accession>